<evidence type="ECO:0000313" key="3">
    <source>
        <dbReference type="Proteomes" id="UP000008810"/>
    </source>
</evidence>
<reference evidence="2" key="3">
    <citation type="submission" date="2018-08" db="UniProtKB">
        <authorList>
            <consortium name="EnsemblPlants"/>
        </authorList>
    </citation>
    <scope>IDENTIFICATION</scope>
    <source>
        <strain evidence="2">cv. Bd21</strain>
    </source>
</reference>
<sequence length="95" mass="11027">MRKDKEERLLGRQGNSFCFAGGKNTKEINMVQKTLRRKTRFSMVGLADICCGIWTTRNKAVFEKSLSSFLLIWCSLSARFCSIGQICKRKETRRR</sequence>
<evidence type="ECO:0000313" key="1">
    <source>
        <dbReference type="EMBL" id="PNT77724.1"/>
    </source>
</evidence>
<dbReference type="AlphaFoldDB" id="A0A2K2DTX1"/>
<reference evidence="1 2" key="1">
    <citation type="journal article" date="2010" name="Nature">
        <title>Genome sequencing and analysis of the model grass Brachypodium distachyon.</title>
        <authorList>
            <consortium name="International Brachypodium Initiative"/>
        </authorList>
    </citation>
    <scope>NUCLEOTIDE SEQUENCE [LARGE SCALE GENOMIC DNA]</scope>
    <source>
        <strain evidence="1 2">Bd21</strain>
    </source>
</reference>
<dbReference type="Proteomes" id="UP000008810">
    <property type="component" value="Chromosome 1"/>
</dbReference>
<protein>
    <submittedName>
        <fullName evidence="1 2">Uncharacterized protein</fullName>
    </submittedName>
</protein>
<evidence type="ECO:0000313" key="2">
    <source>
        <dbReference type="EnsemblPlants" id="PNT77724"/>
    </source>
</evidence>
<gene>
    <name evidence="1" type="ORF">BRADI_1g68035v3</name>
</gene>
<accession>A0A2K2DTX1</accession>
<dbReference type="InParanoid" id="A0A2K2DTX1"/>
<name>A0A2K2DTX1_BRADI</name>
<dbReference type="EMBL" id="CM000880">
    <property type="protein sequence ID" value="PNT77724.1"/>
    <property type="molecule type" value="Genomic_DNA"/>
</dbReference>
<dbReference type="Gramene" id="PNT77724">
    <property type="protein sequence ID" value="PNT77724"/>
    <property type="gene ID" value="BRADI_1g68035v3"/>
</dbReference>
<keyword evidence="3" id="KW-1185">Reference proteome</keyword>
<proteinExistence type="predicted"/>
<dbReference type="EnsemblPlants" id="PNT77724">
    <property type="protein sequence ID" value="PNT77724"/>
    <property type="gene ID" value="BRADI_1g68035v3"/>
</dbReference>
<organism evidence="1">
    <name type="scientific">Brachypodium distachyon</name>
    <name type="common">Purple false brome</name>
    <name type="synonym">Trachynia distachya</name>
    <dbReference type="NCBI Taxonomy" id="15368"/>
    <lineage>
        <taxon>Eukaryota</taxon>
        <taxon>Viridiplantae</taxon>
        <taxon>Streptophyta</taxon>
        <taxon>Embryophyta</taxon>
        <taxon>Tracheophyta</taxon>
        <taxon>Spermatophyta</taxon>
        <taxon>Magnoliopsida</taxon>
        <taxon>Liliopsida</taxon>
        <taxon>Poales</taxon>
        <taxon>Poaceae</taxon>
        <taxon>BOP clade</taxon>
        <taxon>Pooideae</taxon>
        <taxon>Stipodae</taxon>
        <taxon>Brachypodieae</taxon>
        <taxon>Brachypodium</taxon>
    </lineage>
</organism>
<reference evidence="1" key="2">
    <citation type="submission" date="2017-06" db="EMBL/GenBank/DDBJ databases">
        <title>WGS assembly of Brachypodium distachyon.</title>
        <authorList>
            <consortium name="The International Brachypodium Initiative"/>
            <person name="Lucas S."/>
            <person name="Harmon-Smith M."/>
            <person name="Lail K."/>
            <person name="Tice H."/>
            <person name="Grimwood J."/>
            <person name="Bruce D."/>
            <person name="Barry K."/>
            <person name="Shu S."/>
            <person name="Lindquist E."/>
            <person name="Wang M."/>
            <person name="Pitluck S."/>
            <person name="Vogel J.P."/>
            <person name="Garvin D.F."/>
            <person name="Mockler T.C."/>
            <person name="Schmutz J."/>
            <person name="Rokhsar D."/>
            <person name="Bevan M.W."/>
        </authorList>
    </citation>
    <scope>NUCLEOTIDE SEQUENCE</scope>
    <source>
        <strain evidence="1">Bd21</strain>
    </source>
</reference>